<evidence type="ECO:0000256" key="6">
    <source>
        <dbReference type="PROSITE-ProRule" id="PRU00104"/>
    </source>
</evidence>
<evidence type="ECO:0000313" key="9">
    <source>
        <dbReference type="Proteomes" id="UP000193380"/>
    </source>
</evidence>
<reference evidence="8" key="1">
    <citation type="journal article" date="2014" name="Nat. Commun.">
        <title>The rainbow trout genome provides novel insights into evolution after whole-genome duplication in vertebrates.</title>
        <authorList>
            <person name="Berthelot C."/>
            <person name="Brunet F."/>
            <person name="Chalopin D."/>
            <person name="Juanchich A."/>
            <person name="Bernard M."/>
            <person name="Noel B."/>
            <person name="Bento P."/>
            <person name="Da Silva C."/>
            <person name="Labadie K."/>
            <person name="Alberti A."/>
            <person name="Aury J.M."/>
            <person name="Louis A."/>
            <person name="Dehais P."/>
            <person name="Bardou P."/>
            <person name="Montfort J."/>
            <person name="Klopp C."/>
            <person name="Cabau C."/>
            <person name="Gaspin C."/>
            <person name="Thorgaard G.H."/>
            <person name="Boussaha M."/>
            <person name="Quillet E."/>
            <person name="Guyomard R."/>
            <person name="Galiana D."/>
            <person name="Bobe J."/>
            <person name="Volff J.N."/>
            <person name="Genet C."/>
            <person name="Wincker P."/>
            <person name="Jaillon O."/>
            <person name="Roest Crollius H."/>
            <person name="Guiguen Y."/>
        </authorList>
    </citation>
    <scope>NUCLEOTIDE SEQUENCE [LARGE SCALE GENOMIC DNA]</scope>
</reference>
<dbReference type="PANTHER" id="PTHR11254">
    <property type="entry name" value="HECT DOMAIN UBIQUITIN-PROTEIN LIGASE"/>
    <property type="match status" value="1"/>
</dbReference>
<name>A0A060XAG9_ONCMY</name>
<evidence type="ECO:0000256" key="5">
    <source>
        <dbReference type="ARBA" id="ARBA00022786"/>
    </source>
</evidence>
<dbReference type="PROSITE" id="PS50237">
    <property type="entry name" value="HECT"/>
    <property type="match status" value="1"/>
</dbReference>
<dbReference type="GO" id="GO:0043161">
    <property type="term" value="P:proteasome-mediated ubiquitin-dependent protein catabolic process"/>
    <property type="evidence" value="ECO:0007669"/>
    <property type="project" value="TreeGrafter"/>
</dbReference>
<dbReference type="SUPFAM" id="SSF56204">
    <property type="entry name" value="Hect, E3 ligase catalytic domain"/>
    <property type="match status" value="1"/>
</dbReference>
<dbReference type="EMBL" id="FR904931">
    <property type="protein sequence ID" value="CDQ73840.1"/>
    <property type="molecule type" value="Genomic_DNA"/>
</dbReference>
<evidence type="ECO:0000256" key="4">
    <source>
        <dbReference type="ARBA" id="ARBA00022679"/>
    </source>
</evidence>
<dbReference type="PANTHER" id="PTHR11254:SF300">
    <property type="entry name" value="E3 UBIQUITIN-PROTEIN LIGASE SMURF2"/>
    <property type="match status" value="1"/>
</dbReference>
<sequence length="80" mass="8992">MMDNLRIYDDSLSLCVCVCDPPGAAGPRLFTIHQIDANTNNLPKAHTCFNRIDVPAYEHYDKLYDKLLTAIEETCGFAVE</sequence>
<dbReference type="InterPro" id="IPR035983">
    <property type="entry name" value="Hect_E3_ubiquitin_ligase"/>
</dbReference>
<comment type="pathway">
    <text evidence="2">Protein modification; protein ubiquitination.</text>
</comment>
<dbReference type="Pfam" id="PF00632">
    <property type="entry name" value="HECT"/>
    <property type="match status" value="1"/>
</dbReference>
<dbReference type="GO" id="GO:0030514">
    <property type="term" value="P:negative regulation of BMP signaling pathway"/>
    <property type="evidence" value="ECO:0007669"/>
    <property type="project" value="TreeGrafter"/>
</dbReference>
<evidence type="ECO:0000259" key="7">
    <source>
        <dbReference type="PROSITE" id="PS50237"/>
    </source>
</evidence>
<dbReference type="STRING" id="8022.A0A060XAG9"/>
<feature type="active site" description="Glycyl thioester intermediate" evidence="6">
    <location>
        <position position="48"/>
    </location>
</feature>
<dbReference type="Proteomes" id="UP000193380">
    <property type="component" value="Unassembled WGS sequence"/>
</dbReference>
<dbReference type="GO" id="GO:0016567">
    <property type="term" value="P:protein ubiquitination"/>
    <property type="evidence" value="ECO:0007669"/>
    <property type="project" value="TreeGrafter"/>
</dbReference>
<gene>
    <name evidence="8" type="ORF">GSONMT00029809001</name>
</gene>
<dbReference type="AlphaFoldDB" id="A0A060XAG9"/>
<keyword evidence="4" id="KW-0808">Transferase</keyword>
<dbReference type="GO" id="GO:0005737">
    <property type="term" value="C:cytoplasm"/>
    <property type="evidence" value="ECO:0007669"/>
    <property type="project" value="TreeGrafter"/>
</dbReference>
<keyword evidence="5 6" id="KW-0833">Ubl conjugation pathway</keyword>
<evidence type="ECO:0000256" key="2">
    <source>
        <dbReference type="ARBA" id="ARBA00004906"/>
    </source>
</evidence>
<evidence type="ECO:0000313" key="8">
    <source>
        <dbReference type="EMBL" id="CDQ73840.1"/>
    </source>
</evidence>
<dbReference type="InterPro" id="IPR000569">
    <property type="entry name" value="HECT_dom"/>
</dbReference>
<dbReference type="GO" id="GO:0046332">
    <property type="term" value="F:SMAD binding"/>
    <property type="evidence" value="ECO:0007669"/>
    <property type="project" value="TreeGrafter"/>
</dbReference>
<dbReference type="InterPro" id="IPR050409">
    <property type="entry name" value="E3_ubiq-protein_ligase"/>
</dbReference>
<accession>A0A060XAG9</accession>
<evidence type="ECO:0000256" key="1">
    <source>
        <dbReference type="ARBA" id="ARBA00000885"/>
    </source>
</evidence>
<dbReference type="PaxDb" id="8022-A0A060XAG9"/>
<organism evidence="8 9">
    <name type="scientific">Oncorhynchus mykiss</name>
    <name type="common">Rainbow trout</name>
    <name type="synonym">Salmo gairdneri</name>
    <dbReference type="NCBI Taxonomy" id="8022"/>
    <lineage>
        <taxon>Eukaryota</taxon>
        <taxon>Metazoa</taxon>
        <taxon>Chordata</taxon>
        <taxon>Craniata</taxon>
        <taxon>Vertebrata</taxon>
        <taxon>Euteleostomi</taxon>
        <taxon>Actinopterygii</taxon>
        <taxon>Neopterygii</taxon>
        <taxon>Teleostei</taxon>
        <taxon>Protacanthopterygii</taxon>
        <taxon>Salmoniformes</taxon>
        <taxon>Salmonidae</taxon>
        <taxon>Salmoninae</taxon>
        <taxon>Oncorhynchus</taxon>
    </lineage>
</organism>
<dbReference type="GO" id="GO:0061630">
    <property type="term" value="F:ubiquitin protein ligase activity"/>
    <property type="evidence" value="ECO:0007669"/>
    <property type="project" value="UniProtKB-EC"/>
</dbReference>
<evidence type="ECO:0000256" key="3">
    <source>
        <dbReference type="ARBA" id="ARBA00012485"/>
    </source>
</evidence>
<protein>
    <recommendedName>
        <fullName evidence="3">HECT-type E3 ubiquitin transferase</fullName>
        <ecNumber evidence="3">2.3.2.26</ecNumber>
    </recommendedName>
</protein>
<reference evidence="8" key="2">
    <citation type="submission" date="2014-03" db="EMBL/GenBank/DDBJ databases">
        <authorList>
            <person name="Genoscope - CEA"/>
        </authorList>
    </citation>
    <scope>NUCLEOTIDE SEQUENCE</scope>
</reference>
<feature type="domain" description="HECT" evidence="7">
    <location>
        <begin position="13"/>
        <end position="80"/>
    </location>
</feature>
<dbReference type="Gene3D" id="3.30.2410.10">
    <property type="entry name" value="Hect, E3 ligase catalytic domain"/>
    <property type="match status" value="1"/>
</dbReference>
<proteinExistence type="predicted"/>
<dbReference type="EC" id="2.3.2.26" evidence="3"/>
<comment type="catalytic activity">
    <reaction evidence="1">
        <text>S-ubiquitinyl-[E2 ubiquitin-conjugating enzyme]-L-cysteine + [acceptor protein]-L-lysine = [E2 ubiquitin-conjugating enzyme]-L-cysteine + N(6)-ubiquitinyl-[acceptor protein]-L-lysine.</text>
        <dbReference type="EC" id="2.3.2.26"/>
    </reaction>
</comment>